<keyword evidence="1" id="KW-0560">Oxidoreductase</keyword>
<dbReference type="InterPro" id="IPR036188">
    <property type="entry name" value="FAD/NAD-bd_sf"/>
</dbReference>
<evidence type="ECO:0000256" key="2">
    <source>
        <dbReference type="ARBA" id="ARBA00023033"/>
    </source>
</evidence>
<organism evidence="3 4">
    <name type="scientific">Prunus armeniaca</name>
    <name type="common">Apricot</name>
    <name type="synonym">Armeniaca vulgaris</name>
    <dbReference type="NCBI Taxonomy" id="36596"/>
    <lineage>
        <taxon>Eukaryota</taxon>
        <taxon>Viridiplantae</taxon>
        <taxon>Streptophyta</taxon>
        <taxon>Embryophyta</taxon>
        <taxon>Tracheophyta</taxon>
        <taxon>Spermatophyta</taxon>
        <taxon>Magnoliopsida</taxon>
        <taxon>eudicotyledons</taxon>
        <taxon>Gunneridae</taxon>
        <taxon>Pentapetalae</taxon>
        <taxon>rosids</taxon>
        <taxon>fabids</taxon>
        <taxon>Rosales</taxon>
        <taxon>Rosaceae</taxon>
        <taxon>Amygdaloideae</taxon>
        <taxon>Amygdaleae</taxon>
        <taxon>Prunus</taxon>
    </lineage>
</organism>
<evidence type="ECO:0000313" key="4">
    <source>
        <dbReference type="Proteomes" id="UP000507222"/>
    </source>
</evidence>
<evidence type="ECO:0008006" key="5">
    <source>
        <dbReference type="Google" id="ProtNLM"/>
    </source>
</evidence>
<accession>A0A6J5VRF2</accession>
<reference evidence="3 4" key="1">
    <citation type="submission" date="2020-05" db="EMBL/GenBank/DDBJ databases">
        <authorList>
            <person name="Campoy J."/>
            <person name="Schneeberger K."/>
            <person name="Spophaly S."/>
        </authorList>
    </citation>
    <scope>NUCLEOTIDE SEQUENCE [LARGE SCALE GENOMIC DNA]</scope>
    <source>
        <strain evidence="3">PruArmRojPasFocal</strain>
    </source>
</reference>
<dbReference type="PANTHER" id="PTHR45934:SF20">
    <property type="entry name" value="MONOOXYGENASE 2-RELATED"/>
    <property type="match status" value="1"/>
</dbReference>
<keyword evidence="2" id="KW-0503">Monooxygenase</keyword>
<dbReference type="PANTHER" id="PTHR45934">
    <property type="entry name" value="FAD/NAD(P)-BINDING OXIDOREDUCTASE FAMILY PROTEIN"/>
    <property type="match status" value="1"/>
</dbReference>
<dbReference type="Proteomes" id="UP000507222">
    <property type="component" value="Unassembled WGS sequence"/>
</dbReference>
<dbReference type="AlphaFoldDB" id="A0A6J5VRF2"/>
<sequence>MEVEAEAQVVIVGAGIAGLATSLGLHSSKQNSNSFGCWLGIRSLVLESSDSLRTTGFAFSTWTNAWKALDALSIGDTLR</sequence>
<evidence type="ECO:0000256" key="1">
    <source>
        <dbReference type="ARBA" id="ARBA00023002"/>
    </source>
</evidence>
<protein>
    <recommendedName>
        <fullName evidence="5">FAD-binding domain-containing protein</fullName>
    </recommendedName>
</protein>
<gene>
    <name evidence="3" type="ORF">CURHAP_LOCUS51070</name>
</gene>
<dbReference type="SUPFAM" id="SSF51905">
    <property type="entry name" value="FAD/NAD(P)-binding domain"/>
    <property type="match status" value="1"/>
</dbReference>
<dbReference type="EMBL" id="CAEKDK010000008">
    <property type="protein sequence ID" value="CAB4290893.1"/>
    <property type="molecule type" value="Genomic_DNA"/>
</dbReference>
<name>A0A6J5VRF2_PRUAR</name>
<dbReference type="InterPro" id="IPR044560">
    <property type="entry name" value="MOase"/>
</dbReference>
<evidence type="ECO:0000313" key="3">
    <source>
        <dbReference type="EMBL" id="CAB4290893.1"/>
    </source>
</evidence>
<dbReference type="Gene3D" id="3.50.50.60">
    <property type="entry name" value="FAD/NAD(P)-binding domain"/>
    <property type="match status" value="1"/>
</dbReference>
<proteinExistence type="predicted"/>
<dbReference type="GO" id="GO:0004497">
    <property type="term" value="F:monooxygenase activity"/>
    <property type="evidence" value="ECO:0007669"/>
    <property type="project" value="UniProtKB-KW"/>
</dbReference>